<organism evidence="2 3">
    <name type="scientific">Mesorhabditis spiculigera</name>
    <dbReference type="NCBI Taxonomy" id="96644"/>
    <lineage>
        <taxon>Eukaryota</taxon>
        <taxon>Metazoa</taxon>
        <taxon>Ecdysozoa</taxon>
        <taxon>Nematoda</taxon>
        <taxon>Chromadorea</taxon>
        <taxon>Rhabditida</taxon>
        <taxon>Rhabditina</taxon>
        <taxon>Rhabditomorpha</taxon>
        <taxon>Rhabditoidea</taxon>
        <taxon>Rhabditidae</taxon>
        <taxon>Mesorhabditinae</taxon>
        <taxon>Mesorhabditis</taxon>
    </lineage>
</organism>
<feature type="chain" id="PRO_5041341416" evidence="1">
    <location>
        <begin position="18"/>
        <end position="422"/>
    </location>
</feature>
<dbReference type="AlphaFoldDB" id="A0AA36GIV6"/>
<reference evidence="2" key="1">
    <citation type="submission" date="2023-06" db="EMBL/GenBank/DDBJ databases">
        <authorList>
            <person name="Delattre M."/>
        </authorList>
    </citation>
    <scope>NUCLEOTIDE SEQUENCE</scope>
    <source>
        <strain evidence="2">AF72</strain>
    </source>
</reference>
<comment type="caution">
    <text evidence="2">The sequence shown here is derived from an EMBL/GenBank/DDBJ whole genome shotgun (WGS) entry which is preliminary data.</text>
</comment>
<evidence type="ECO:0000313" key="2">
    <source>
        <dbReference type="EMBL" id="CAJ0587377.1"/>
    </source>
</evidence>
<evidence type="ECO:0000313" key="3">
    <source>
        <dbReference type="Proteomes" id="UP001177023"/>
    </source>
</evidence>
<protein>
    <submittedName>
        <fullName evidence="2">Uncharacterized protein</fullName>
    </submittedName>
</protein>
<keyword evidence="3" id="KW-1185">Reference proteome</keyword>
<evidence type="ECO:0000256" key="1">
    <source>
        <dbReference type="SAM" id="SignalP"/>
    </source>
</evidence>
<feature type="non-terminal residue" evidence="2">
    <location>
        <position position="1"/>
    </location>
</feature>
<name>A0AA36GIV6_9BILA</name>
<proteinExistence type="predicted"/>
<gene>
    <name evidence="2" type="ORF">MSPICULIGERA_LOCUS25348</name>
</gene>
<dbReference type="PANTHER" id="PTHR35014:SF1">
    <property type="entry name" value="INFECTION RESPONSE PROTEIN"/>
    <property type="match status" value="1"/>
</dbReference>
<keyword evidence="1" id="KW-0732">Signal</keyword>
<feature type="signal peptide" evidence="1">
    <location>
        <begin position="1"/>
        <end position="17"/>
    </location>
</feature>
<dbReference type="EMBL" id="CATQJA010002710">
    <property type="protein sequence ID" value="CAJ0587377.1"/>
    <property type="molecule type" value="Genomic_DNA"/>
</dbReference>
<accession>A0AA36GIV6</accession>
<dbReference type="PANTHER" id="PTHR35014">
    <property type="entry name" value="INFECTION RESPONSE PROTEIN-RELATED"/>
    <property type="match status" value="1"/>
</dbReference>
<sequence>MLKFLFFAFLLVASAYAACNVQQIGILSYCYKNFLGFYGLNFNGTLPPYWTMHKARSKMLQRDGMDAQPAICDAARTLFSCTNNVLYDYTCLVDMGLNMSDAKDYMTDKAVGNYQCTDGYQVLVKDFYCIGYVRDHFYDELKNCTDTMNEQINKGGNVCNALNDFLACQPPYYANGCNYNVGVFACGTDRAGVNANGNYCDRLGLLNKCPPYREFSPLLLVGSIEASCDASQTANVGACYYGFFNFYGINLSAGFPTYWDFHQVRGKLLRDNGISIQPQVCQAAVKLSTCVHKMPYDPQCFMAFGLNLTDATDYQADIAVGNYQCTDGYATLLKDFTCLGMTRAKYHTVLQACSDALDAAIANGTNLCPAYNTFLNCQSPWYVSGCDFNAGVFMCGTNRAGILANDDHCEKAGLLNKCPEYN</sequence>
<dbReference type="Proteomes" id="UP001177023">
    <property type="component" value="Unassembled WGS sequence"/>
</dbReference>